<accession>A0ABX1LV63</accession>
<evidence type="ECO:0000313" key="1">
    <source>
        <dbReference type="EMBL" id="NMF57702.1"/>
    </source>
</evidence>
<dbReference type="EMBL" id="JAAVJL010000001">
    <property type="protein sequence ID" value="NMF58419.1"/>
    <property type="molecule type" value="Genomic_DNA"/>
</dbReference>
<dbReference type="Proteomes" id="UP000738376">
    <property type="component" value="Unassembled WGS sequence"/>
</dbReference>
<reference evidence="4 5" key="1">
    <citation type="submission" date="2020-03" db="EMBL/GenBank/DDBJ databases">
        <title>Draft Genome Sequence of 2-Methylisoborneol Producing Pseudanabaena yagii Strain GIHE-NHR1 Isolated from North Han River in South Korea.</title>
        <authorList>
            <person name="Jeong J."/>
        </authorList>
    </citation>
    <scope>NUCLEOTIDE SEQUENCE [LARGE SCALE GENOMIC DNA]</scope>
    <source>
        <strain evidence="4 5">GIHE-NHR1</strain>
    </source>
</reference>
<evidence type="ECO:0008006" key="6">
    <source>
        <dbReference type="Google" id="ProtNLM"/>
    </source>
</evidence>
<dbReference type="EMBL" id="JAAVJL010000001">
    <property type="protein sequence ID" value="NMF57702.1"/>
    <property type="molecule type" value="Genomic_DNA"/>
</dbReference>
<proteinExistence type="predicted"/>
<evidence type="ECO:0000313" key="3">
    <source>
        <dbReference type="EMBL" id="NMF58419.1"/>
    </source>
</evidence>
<evidence type="ECO:0000313" key="2">
    <source>
        <dbReference type="EMBL" id="NMF58041.1"/>
    </source>
</evidence>
<organism evidence="4 5">
    <name type="scientific">Pseudanabaena yagii GIHE-NHR1</name>
    <dbReference type="NCBI Taxonomy" id="2722753"/>
    <lineage>
        <taxon>Bacteria</taxon>
        <taxon>Bacillati</taxon>
        <taxon>Cyanobacteriota</taxon>
        <taxon>Cyanophyceae</taxon>
        <taxon>Pseudanabaenales</taxon>
        <taxon>Pseudanabaenaceae</taxon>
        <taxon>Pseudanabaena</taxon>
        <taxon>Pseudanabaena yagii</taxon>
    </lineage>
</organism>
<dbReference type="EMBL" id="JAAVJL010000002">
    <property type="protein sequence ID" value="NMF60065.1"/>
    <property type="molecule type" value="Genomic_DNA"/>
</dbReference>
<evidence type="ECO:0000313" key="5">
    <source>
        <dbReference type="Proteomes" id="UP000738376"/>
    </source>
</evidence>
<dbReference type="EMBL" id="JAAVJL010000001">
    <property type="protein sequence ID" value="NMF58041.1"/>
    <property type="molecule type" value="Genomic_DNA"/>
</dbReference>
<comment type="caution">
    <text evidence="4">The sequence shown here is derived from an EMBL/GenBank/DDBJ whole genome shotgun (WGS) entry which is preliminary data.</text>
</comment>
<evidence type="ECO:0000313" key="4">
    <source>
        <dbReference type="EMBL" id="NMF60065.1"/>
    </source>
</evidence>
<gene>
    <name evidence="1" type="ORF">HC246_06650</name>
    <name evidence="2" type="ORF">HC246_08395</name>
    <name evidence="3" type="ORF">HC246_10395</name>
    <name evidence="4" type="ORF">HC246_19065</name>
</gene>
<sequence>MSQLETLQDIYSKIADIYDKFCNLGSDAQSSVLYNVTILDNSWNPPSIQLDNPDSLQEISQAQQEVNEAISATFTVIQSIENEYVQALGDNSIIPYPNGGALVWLPKLIAILVGYKAPVKFIASLIIDFLKEILLEEIKKRLNRKKQYLYGTISLSASASFQIPYDAESLVIIAANIPDWYGKRFNSSDSNLEKYYSLLGTLSTGFKTEGSDNVYWNSDKKVEYKSQWFDLSDLSGVYRRYGSLYLSNQVTATVKFMRSI</sequence>
<protein>
    <recommendedName>
        <fullName evidence="6">GUN4-like domain-containing protein</fullName>
    </recommendedName>
</protein>
<name>A0ABX1LV63_9CYAN</name>
<dbReference type="RefSeq" id="WP_169362698.1">
    <property type="nucleotide sequence ID" value="NZ_JAAVJL010000001.1"/>
</dbReference>
<keyword evidence="5" id="KW-1185">Reference proteome</keyword>